<feature type="compositionally biased region" description="Low complexity" evidence="2">
    <location>
        <begin position="214"/>
        <end position="230"/>
    </location>
</feature>
<reference evidence="4 5" key="1">
    <citation type="submission" date="2019-10" db="EMBL/GenBank/DDBJ databases">
        <title>Genome Sequence of Micromonospora terminaliae DSM 101760.</title>
        <authorList>
            <person name="Guo L."/>
        </authorList>
    </citation>
    <scope>NUCLEOTIDE SEQUENCE [LARGE SCALE GENOMIC DNA]</scope>
    <source>
        <strain evidence="4 5">DSM 101760</strain>
    </source>
</reference>
<gene>
    <name evidence="3" type="ORF">G3561_10425</name>
    <name evidence="4" type="ORF">GCE86_09605</name>
</gene>
<organism evidence="3 6">
    <name type="scientific">Micromonospora terminaliae</name>
    <dbReference type="NCBI Taxonomy" id="1914461"/>
    <lineage>
        <taxon>Bacteria</taxon>
        <taxon>Bacillati</taxon>
        <taxon>Actinomycetota</taxon>
        <taxon>Actinomycetes</taxon>
        <taxon>Micromonosporales</taxon>
        <taxon>Micromonosporaceae</taxon>
        <taxon>Micromonospora</taxon>
    </lineage>
</organism>
<dbReference type="RefSeq" id="WP_154226619.1">
    <property type="nucleotide sequence ID" value="NZ_CP045309.1"/>
</dbReference>
<name>A0AAJ2ZER8_9ACTN</name>
<feature type="coiled-coil region" evidence="1">
    <location>
        <begin position="157"/>
        <end position="184"/>
    </location>
</feature>
<dbReference type="EMBL" id="CP045309">
    <property type="protein sequence ID" value="QGL47268.1"/>
    <property type="molecule type" value="Genomic_DNA"/>
</dbReference>
<protein>
    <recommendedName>
        <fullName evidence="7">Anti-sigma-D factor RsdA sigma factor binding region domain-containing protein</fullName>
    </recommendedName>
</protein>
<sequence length="287" mass="30009">MSEHWPDGGEEPDLTTIAHDDLLLDVLGGGGGWEADADGLTAMLAAWRADLTADEENTDVTGAHGLHSRTAVHHPVDQVGADTTSGHFPASAPSRPFTRRALRLAAAVAAALVLLTALGVGSRNAGPNSPLWPLTKVLHPERADVRDTERTIARARAAVEARRFEEARQLIDQAQQDLTRITDVAAAARLRADIDAVLHDLTVQAGCPTLPRCATIPTPSPVTSTASPHATRSRAPRTTTSAPRPAASAPSSNSRSKPLPSAPELPLPPAPAPSVLLPLPTGDLVES</sequence>
<evidence type="ECO:0000256" key="2">
    <source>
        <dbReference type="SAM" id="MobiDB-lite"/>
    </source>
</evidence>
<proteinExistence type="predicted"/>
<evidence type="ECO:0000313" key="6">
    <source>
        <dbReference type="Proteomes" id="UP000477779"/>
    </source>
</evidence>
<evidence type="ECO:0000313" key="5">
    <source>
        <dbReference type="Proteomes" id="UP000402241"/>
    </source>
</evidence>
<keyword evidence="1" id="KW-0175">Coiled coil</keyword>
<evidence type="ECO:0000313" key="4">
    <source>
        <dbReference type="EMBL" id="QGL47268.1"/>
    </source>
</evidence>
<evidence type="ECO:0000256" key="1">
    <source>
        <dbReference type="SAM" id="Coils"/>
    </source>
</evidence>
<dbReference type="Proteomes" id="UP000402241">
    <property type="component" value="Chromosome"/>
</dbReference>
<dbReference type="AlphaFoldDB" id="A0AAJ2ZER8"/>
<evidence type="ECO:0000313" key="3">
    <source>
        <dbReference type="EMBL" id="NES27969.1"/>
    </source>
</evidence>
<feature type="compositionally biased region" description="Low complexity" evidence="2">
    <location>
        <begin position="236"/>
        <end position="259"/>
    </location>
</feature>
<dbReference type="EMBL" id="JAAHBZ010000003">
    <property type="protein sequence ID" value="NES27969.1"/>
    <property type="molecule type" value="Genomic_DNA"/>
</dbReference>
<feature type="compositionally biased region" description="Pro residues" evidence="2">
    <location>
        <begin position="260"/>
        <end position="272"/>
    </location>
</feature>
<keyword evidence="5" id="KW-1185">Reference proteome</keyword>
<feature type="region of interest" description="Disordered" evidence="2">
    <location>
        <begin position="209"/>
        <end position="287"/>
    </location>
</feature>
<dbReference type="Proteomes" id="UP000477779">
    <property type="component" value="Unassembled WGS sequence"/>
</dbReference>
<accession>A0AAJ2ZER8</accession>
<reference evidence="3 6" key="2">
    <citation type="submission" date="2020-02" db="EMBL/GenBank/DDBJ databases">
        <title>WGS of Micromonospora spp. isolated from hot spring.</title>
        <authorList>
            <person name="Thawai C."/>
        </authorList>
    </citation>
    <scope>NUCLEOTIDE SEQUENCE [LARGE SCALE GENOMIC DNA]</scope>
    <source>
        <strain evidence="3 6">TMS7</strain>
    </source>
</reference>
<evidence type="ECO:0008006" key="7">
    <source>
        <dbReference type="Google" id="ProtNLM"/>
    </source>
</evidence>